<feature type="compositionally biased region" description="Low complexity" evidence="1">
    <location>
        <begin position="123"/>
        <end position="135"/>
    </location>
</feature>
<feature type="compositionally biased region" description="Polar residues" evidence="1">
    <location>
        <begin position="88"/>
        <end position="102"/>
    </location>
</feature>
<comment type="caution">
    <text evidence="2">The sequence shown here is derived from an EMBL/GenBank/DDBJ whole genome shotgun (WGS) entry which is preliminary data.</text>
</comment>
<dbReference type="AlphaFoldDB" id="A0AAI8Z3P6"/>
<name>A0AAI8Z3P6_9PEZI</name>
<evidence type="ECO:0000256" key="1">
    <source>
        <dbReference type="SAM" id="MobiDB-lite"/>
    </source>
</evidence>
<protein>
    <submittedName>
        <fullName evidence="2">Uncharacterized protein</fullName>
    </submittedName>
</protein>
<feature type="region of interest" description="Disordered" evidence="1">
    <location>
        <begin position="65"/>
        <end position="181"/>
    </location>
</feature>
<sequence length="262" mass="28501">MALVRAFTTKRNKPDHLTNVHMGRAASQRGGRLVRGLDISSPVALVSTTNPLSYEAPDIAGTKKFEPYHHVPSSSGSSHSAEDSDASTLSINSHTDASSVEASSPVMPEPEPNHLSCYFKPNVGSSSPGSSPSVSTRTSLVDAPQIPQRIPSHSKKAHERVHRKRSVQRIMSPHAGGSRRQSLEMFQAPPVDVPRENMFGNELAQLDEVAEEFSHAVRDAEANADAHYMESHGLAYFGASDYLTEIHSLLYDVLLAEEPAWI</sequence>
<evidence type="ECO:0000313" key="2">
    <source>
        <dbReference type="EMBL" id="CAK4031862.1"/>
    </source>
</evidence>
<keyword evidence="3" id="KW-1185">Reference proteome</keyword>
<accession>A0AAI8Z3P6</accession>
<evidence type="ECO:0000313" key="3">
    <source>
        <dbReference type="Proteomes" id="UP001296104"/>
    </source>
</evidence>
<reference evidence="2" key="1">
    <citation type="submission" date="2023-11" db="EMBL/GenBank/DDBJ databases">
        <authorList>
            <person name="Alioto T."/>
            <person name="Alioto T."/>
            <person name="Gomez Garrido J."/>
        </authorList>
    </citation>
    <scope>NUCLEOTIDE SEQUENCE</scope>
</reference>
<proteinExistence type="predicted"/>
<feature type="compositionally biased region" description="Basic residues" evidence="1">
    <location>
        <begin position="152"/>
        <end position="167"/>
    </location>
</feature>
<dbReference type="EMBL" id="CAVMBE010000054">
    <property type="protein sequence ID" value="CAK4031862.1"/>
    <property type="molecule type" value="Genomic_DNA"/>
</dbReference>
<gene>
    <name evidence="2" type="ORF">LECACI_7A007020</name>
</gene>
<dbReference type="Proteomes" id="UP001296104">
    <property type="component" value="Unassembled WGS sequence"/>
</dbReference>
<organism evidence="2 3">
    <name type="scientific">Lecanosticta acicola</name>
    <dbReference type="NCBI Taxonomy" id="111012"/>
    <lineage>
        <taxon>Eukaryota</taxon>
        <taxon>Fungi</taxon>
        <taxon>Dikarya</taxon>
        <taxon>Ascomycota</taxon>
        <taxon>Pezizomycotina</taxon>
        <taxon>Dothideomycetes</taxon>
        <taxon>Dothideomycetidae</taxon>
        <taxon>Mycosphaerellales</taxon>
        <taxon>Mycosphaerellaceae</taxon>
        <taxon>Lecanosticta</taxon>
    </lineage>
</organism>